<comment type="caution">
    <text evidence="3">The sequence shown here is derived from an EMBL/GenBank/DDBJ whole genome shotgun (WGS) entry which is preliminary data.</text>
</comment>
<dbReference type="AlphaFoldDB" id="A0A366MQV2"/>
<keyword evidence="1" id="KW-0456">Lyase</keyword>
<dbReference type="Pfam" id="PF04909">
    <property type="entry name" value="Amidohydro_2"/>
    <property type="match status" value="1"/>
</dbReference>
<proteinExistence type="predicted"/>
<protein>
    <submittedName>
        <fullName evidence="3">Amidohydrolase</fullName>
    </submittedName>
</protein>
<dbReference type="SUPFAM" id="SSF51556">
    <property type="entry name" value="Metallo-dependent hydrolases"/>
    <property type="match status" value="1"/>
</dbReference>
<accession>A0A366MQV2</accession>
<name>A0A366MQV2_9BACT</name>
<dbReference type="Proteomes" id="UP000252669">
    <property type="component" value="Unassembled WGS sequence"/>
</dbReference>
<dbReference type="InterPro" id="IPR032466">
    <property type="entry name" value="Metal_Hydrolase"/>
</dbReference>
<evidence type="ECO:0000313" key="4">
    <source>
        <dbReference type="Proteomes" id="UP000252669"/>
    </source>
</evidence>
<organism evidence="3 4">
    <name type="scientific">Aliarcobacter vitoriensis</name>
    <dbReference type="NCBI Taxonomy" id="2011099"/>
    <lineage>
        <taxon>Bacteria</taxon>
        <taxon>Pseudomonadati</taxon>
        <taxon>Campylobacterota</taxon>
        <taxon>Epsilonproteobacteria</taxon>
        <taxon>Campylobacterales</taxon>
        <taxon>Arcobacteraceae</taxon>
        <taxon>Aliarcobacter</taxon>
    </lineage>
</organism>
<evidence type="ECO:0000259" key="2">
    <source>
        <dbReference type="Pfam" id="PF04909"/>
    </source>
</evidence>
<keyword evidence="4" id="KW-1185">Reference proteome</keyword>
<dbReference type="InterPro" id="IPR006680">
    <property type="entry name" value="Amidohydro-rel"/>
</dbReference>
<dbReference type="GO" id="GO:0016831">
    <property type="term" value="F:carboxy-lyase activity"/>
    <property type="evidence" value="ECO:0007669"/>
    <property type="project" value="InterPro"/>
</dbReference>
<sequence length="298" mass="33611">MVICTISKNKEEKLSQYNGKIIDFRSRPALLGEFYGSTPGTKGYETAKWLNRRVGSKDDEHFTKSFTLDGYIKEVRDSGITNAVVIGRDTPDLSIPNDVIKDITAPYKELIGIASVDPQTKGIAQTFEEIYRATETLGLKGINVEPTFGKPAVYFDDKDFLPVYDLCQSLKIPLFIMSGPTTPNLEHTNPAAIGRIAREFPNLKIVVCHGCYPYVNEMIGVAFRYENVFVVPDMYIFQAGSKLFVEAANGFFKDQLLFGTSYPFRPMKQTIEDFIKLGFKDEILDNLFYKNAQRVLSL</sequence>
<dbReference type="OrthoDB" id="9799024at2"/>
<dbReference type="GO" id="GO:0016787">
    <property type="term" value="F:hydrolase activity"/>
    <property type="evidence" value="ECO:0007669"/>
    <property type="project" value="InterPro"/>
</dbReference>
<dbReference type="InterPro" id="IPR032465">
    <property type="entry name" value="ACMSD"/>
</dbReference>
<feature type="domain" description="Amidohydrolase-related" evidence="2">
    <location>
        <begin position="95"/>
        <end position="297"/>
    </location>
</feature>
<dbReference type="PANTHER" id="PTHR21240">
    <property type="entry name" value="2-AMINO-3-CARBOXYLMUCONATE-6-SEMIALDEHYDE DECARBOXYLASE"/>
    <property type="match status" value="1"/>
</dbReference>
<evidence type="ECO:0000313" key="3">
    <source>
        <dbReference type="EMBL" id="RBQ28678.1"/>
    </source>
</evidence>
<evidence type="ECO:0000256" key="1">
    <source>
        <dbReference type="ARBA" id="ARBA00023239"/>
    </source>
</evidence>
<reference evidence="3 4" key="1">
    <citation type="submission" date="2017-10" db="EMBL/GenBank/DDBJ databases">
        <title>Genomics of the genus Arcobacter.</title>
        <authorList>
            <person name="Perez-Cataluna A."/>
            <person name="Figueras M.J."/>
        </authorList>
    </citation>
    <scope>NUCLEOTIDE SEQUENCE [LARGE SCALE GENOMIC DNA]</scope>
    <source>
        <strain evidence="3 4">CECT 9230</strain>
    </source>
</reference>
<dbReference type="EMBL" id="PDKB01000013">
    <property type="protein sequence ID" value="RBQ28678.1"/>
    <property type="molecule type" value="Genomic_DNA"/>
</dbReference>
<dbReference type="Gene3D" id="3.20.20.140">
    <property type="entry name" value="Metal-dependent hydrolases"/>
    <property type="match status" value="1"/>
</dbReference>
<gene>
    <name evidence="3" type="ORF">CRU91_08265</name>
</gene>